<name>A0A0C9VHQ4_SPHS4</name>
<feature type="transmembrane region" description="Helical" evidence="6">
    <location>
        <begin position="67"/>
        <end position="85"/>
    </location>
</feature>
<feature type="compositionally biased region" description="Basic and acidic residues" evidence="5">
    <location>
        <begin position="337"/>
        <end position="347"/>
    </location>
</feature>
<dbReference type="AlphaFoldDB" id="A0A0C9VHQ4"/>
<sequence>MAAIAAATTTAVNPNTVPVKYRPVGVALAVGSGLLIGSSFVFKKKGLLSSQKGHAAGEGVGYLKSPLWWTGMTIMILGEICNLVAYSFLEAIVVTPLGALSVVISAMLSHIFLKEKLSLFGWISCIQCLLGATILALNGPEEQSVTTIAAFKKLFLAPGFLSYGSVIIAIAVFLAVYAIPRWGQKSMFPSIGICSLIGGLSVSCTQGLGACVITSIRGENQFKNWFIYFLLAFVVVTLLTEIYFLNVALALFNTAMVTPTYYVMFTFCTLVTSVILYQGLKASASQIITVVLGFFVICTGIFILQMSKIDPRDLVPAVDDRTSLLLQAARAEVDPKAARKLERDLSKNSRLTRRTGRSMSTRSRTTSSADPGVVEGLPLTSSRTNLTAHPPPQHIEEPVEEEKEEEEEEEDSDSDMHSIVEKSEDPGIDSVRSTLGIGVIGSIIRARKRNNTLKRLRNQQDLEKGTGSRNGIPRNGSGNGTNGIGLESPPLPASGLQTGTSTTRLSNSVSLPNFSQTHRPSSVRFADSEAGTPHLVGSQSPGSAEGFELAQVQQQQAGLGSRPVPARSQTLPMSMTLGSGLSKGTTTSEEELDEKKGDL</sequence>
<comment type="subcellular location">
    <subcellularLocation>
        <location evidence="1">Membrane</location>
        <topology evidence="1">Multi-pass membrane protein</topology>
    </subcellularLocation>
</comment>
<evidence type="ECO:0000256" key="3">
    <source>
        <dbReference type="ARBA" id="ARBA00022989"/>
    </source>
</evidence>
<feature type="transmembrane region" description="Helical" evidence="6">
    <location>
        <begin position="24"/>
        <end position="42"/>
    </location>
</feature>
<protein>
    <recommendedName>
        <fullName evidence="9">Magnesium transporter</fullName>
    </recommendedName>
</protein>
<feature type="transmembrane region" description="Helical" evidence="6">
    <location>
        <begin position="91"/>
        <end position="112"/>
    </location>
</feature>
<evidence type="ECO:0000313" key="8">
    <source>
        <dbReference type="Proteomes" id="UP000054279"/>
    </source>
</evidence>
<feature type="transmembrane region" description="Helical" evidence="6">
    <location>
        <begin position="160"/>
        <end position="179"/>
    </location>
</feature>
<keyword evidence="8" id="KW-1185">Reference proteome</keyword>
<feature type="transmembrane region" description="Helical" evidence="6">
    <location>
        <begin position="191"/>
        <end position="213"/>
    </location>
</feature>
<feature type="compositionally biased region" description="Polar residues" evidence="5">
    <location>
        <begin position="495"/>
        <end position="520"/>
    </location>
</feature>
<evidence type="ECO:0000256" key="1">
    <source>
        <dbReference type="ARBA" id="ARBA00004141"/>
    </source>
</evidence>
<dbReference type="HOGENOM" id="CLU_455735_0_0_1"/>
<dbReference type="Pfam" id="PF05653">
    <property type="entry name" value="Mg_trans_NIPA"/>
    <property type="match status" value="1"/>
</dbReference>
<feature type="compositionally biased region" description="Low complexity" evidence="5">
    <location>
        <begin position="577"/>
        <end position="587"/>
    </location>
</feature>
<dbReference type="EMBL" id="KN837140">
    <property type="protein sequence ID" value="KIJ40912.1"/>
    <property type="molecule type" value="Genomic_DNA"/>
</dbReference>
<feature type="compositionally biased region" description="Low complexity" evidence="5">
    <location>
        <begin position="357"/>
        <end position="368"/>
    </location>
</feature>
<evidence type="ECO:0008006" key="9">
    <source>
        <dbReference type="Google" id="ProtNLM"/>
    </source>
</evidence>
<reference evidence="7 8" key="1">
    <citation type="submission" date="2014-06" db="EMBL/GenBank/DDBJ databases">
        <title>Evolutionary Origins and Diversification of the Mycorrhizal Mutualists.</title>
        <authorList>
            <consortium name="DOE Joint Genome Institute"/>
            <consortium name="Mycorrhizal Genomics Consortium"/>
            <person name="Kohler A."/>
            <person name="Kuo A."/>
            <person name="Nagy L.G."/>
            <person name="Floudas D."/>
            <person name="Copeland A."/>
            <person name="Barry K.W."/>
            <person name="Cichocki N."/>
            <person name="Veneault-Fourrey C."/>
            <person name="LaButti K."/>
            <person name="Lindquist E.A."/>
            <person name="Lipzen A."/>
            <person name="Lundell T."/>
            <person name="Morin E."/>
            <person name="Murat C."/>
            <person name="Riley R."/>
            <person name="Ohm R."/>
            <person name="Sun H."/>
            <person name="Tunlid A."/>
            <person name="Henrissat B."/>
            <person name="Grigoriev I.V."/>
            <person name="Hibbett D.S."/>
            <person name="Martin F."/>
        </authorList>
    </citation>
    <scope>NUCLEOTIDE SEQUENCE [LARGE SCALE GENOMIC DNA]</scope>
    <source>
        <strain evidence="7 8">SS14</strain>
    </source>
</reference>
<evidence type="ECO:0000313" key="7">
    <source>
        <dbReference type="EMBL" id="KIJ40912.1"/>
    </source>
</evidence>
<dbReference type="GO" id="GO:0015095">
    <property type="term" value="F:magnesium ion transmembrane transporter activity"/>
    <property type="evidence" value="ECO:0007669"/>
    <property type="project" value="InterPro"/>
</dbReference>
<evidence type="ECO:0000256" key="4">
    <source>
        <dbReference type="ARBA" id="ARBA00023136"/>
    </source>
</evidence>
<dbReference type="GO" id="GO:0016020">
    <property type="term" value="C:membrane"/>
    <property type="evidence" value="ECO:0007669"/>
    <property type="project" value="UniProtKB-SubCell"/>
</dbReference>
<dbReference type="InterPro" id="IPR008521">
    <property type="entry name" value="Mg_trans_NIPA"/>
</dbReference>
<dbReference type="PANTHER" id="PTHR12570">
    <property type="match status" value="1"/>
</dbReference>
<dbReference type="InterPro" id="IPR037185">
    <property type="entry name" value="EmrE-like"/>
</dbReference>
<evidence type="ECO:0000256" key="5">
    <source>
        <dbReference type="SAM" id="MobiDB-lite"/>
    </source>
</evidence>
<organism evidence="7 8">
    <name type="scientific">Sphaerobolus stellatus (strain SS14)</name>
    <dbReference type="NCBI Taxonomy" id="990650"/>
    <lineage>
        <taxon>Eukaryota</taxon>
        <taxon>Fungi</taxon>
        <taxon>Dikarya</taxon>
        <taxon>Basidiomycota</taxon>
        <taxon>Agaricomycotina</taxon>
        <taxon>Agaricomycetes</taxon>
        <taxon>Phallomycetidae</taxon>
        <taxon>Geastrales</taxon>
        <taxon>Sphaerobolaceae</taxon>
        <taxon>Sphaerobolus</taxon>
    </lineage>
</organism>
<gene>
    <name evidence="7" type="ORF">M422DRAFT_780571</name>
</gene>
<dbReference type="Proteomes" id="UP000054279">
    <property type="component" value="Unassembled WGS sequence"/>
</dbReference>
<keyword evidence="3 6" id="KW-1133">Transmembrane helix</keyword>
<feature type="region of interest" description="Disordered" evidence="5">
    <location>
        <begin position="451"/>
        <end position="599"/>
    </location>
</feature>
<proteinExistence type="predicted"/>
<feature type="transmembrane region" description="Helical" evidence="6">
    <location>
        <begin position="119"/>
        <end position="140"/>
    </location>
</feature>
<feature type="compositionally biased region" description="Acidic residues" evidence="5">
    <location>
        <begin position="398"/>
        <end position="413"/>
    </location>
</feature>
<feature type="transmembrane region" description="Helical" evidence="6">
    <location>
        <begin position="286"/>
        <end position="304"/>
    </location>
</feature>
<accession>A0A0C9VHQ4</accession>
<evidence type="ECO:0000256" key="2">
    <source>
        <dbReference type="ARBA" id="ARBA00022692"/>
    </source>
</evidence>
<keyword evidence="4 6" id="KW-0472">Membrane</keyword>
<dbReference type="PANTHER" id="PTHR12570:SF92">
    <property type="entry name" value="SPICHTHYIN, ISOFORM B"/>
    <property type="match status" value="1"/>
</dbReference>
<feature type="compositionally biased region" description="Basic and acidic residues" evidence="5">
    <location>
        <begin position="414"/>
        <end position="425"/>
    </location>
</feature>
<keyword evidence="2 6" id="KW-0812">Transmembrane</keyword>
<dbReference type="OrthoDB" id="6428174at2759"/>
<feature type="transmembrane region" description="Helical" evidence="6">
    <location>
        <begin position="261"/>
        <end position="280"/>
    </location>
</feature>
<evidence type="ECO:0000256" key="6">
    <source>
        <dbReference type="SAM" id="Phobius"/>
    </source>
</evidence>
<feature type="region of interest" description="Disordered" evidence="5">
    <location>
        <begin position="337"/>
        <end position="432"/>
    </location>
</feature>
<dbReference type="SUPFAM" id="SSF103481">
    <property type="entry name" value="Multidrug resistance efflux transporter EmrE"/>
    <property type="match status" value="1"/>
</dbReference>
<feature type="transmembrane region" description="Helical" evidence="6">
    <location>
        <begin position="225"/>
        <end position="249"/>
    </location>
</feature>